<evidence type="ECO:0000256" key="6">
    <source>
        <dbReference type="ARBA" id="ARBA00035661"/>
    </source>
</evidence>
<sequence>SYGGYVPQFDFRFGNTYGRTTHDLLTDPTVSKSPRSLLAPLDNKENLLELHYHMDH</sequence>
<dbReference type="GO" id="GO:0005930">
    <property type="term" value="C:axoneme"/>
    <property type="evidence" value="ECO:0007669"/>
    <property type="project" value="UniProtKB-SubCell"/>
</dbReference>
<dbReference type="Proteomes" id="UP000573697">
    <property type="component" value="Unassembled WGS sequence"/>
</dbReference>
<comment type="subcellular location">
    <subcellularLocation>
        <location evidence="1">Cytoplasm</location>
        <location evidence="1">Cytoskeleton</location>
        <location evidence="1">Cilium axoneme</location>
    </subcellularLocation>
</comment>
<comment type="similarity">
    <text evidence="6">Belongs to the CIMIP2 family.</text>
</comment>
<gene>
    <name evidence="9" type="primary">Fam166a_0</name>
    <name evidence="9" type="ORF">POLCAE_R05059</name>
</gene>
<evidence type="ECO:0000313" key="9">
    <source>
        <dbReference type="EMBL" id="NWS28883.1"/>
    </source>
</evidence>
<dbReference type="AlphaFoldDB" id="A0A7K5E942"/>
<accession>A0A7K5E942</accession>
<evidence type="ECO:0000313" key="10">
    <source>
        <dbReference type="Proteomes" id="UP000573697"/>
    </source>
</evidence>
<feature type="non-terminal residue" evidence="9">
    <location>
        <position position="56"/>
    </location>
</feature>
<keyword evidence="3" id="KW-0206">Cytoskeleton</keyword>
<dbReference type="GO" id="GO:0015630">
    <property type="term" value="C:microtubule cytoskeleton"/>
    <property type="evidence" value="ECO:0007669"/>
    <property type="project" value="UniProtKB-ARBA"/>
</dbReference>
<name>A0A7K5E942_POLCE</name>
<dbReference type="InterPro" id="IPR018902">
    <property type="entry name" value="CMI2A-C-like_dom"/>
</dbReference>
<evidence type="ECO:0000256" key="1">
    <source>
        <dbReference type="ARBA" id="ARBA00004430"/>
    </source>
</evidence>
<evidence type="ECO:0000259" key="8">
    <source>
        <dbReference type="Pfam" id="PF10629"/>
    </source>
</evidence>
<comment type="function">
    <text evidence="5">Microtubule inner protein (MIP) part of the dynein-decorated doublet microtubules (DMTs) in cilia axoneme, which is required for motile cilia beating.</text>
</comment>
<dbReference type="Pfam" id="PF10629">
    <property type="entry name" value="CMI2B-like"/>
    <property type="match status" value="1"/>
</dbReference>
<dbReference type="EMBL" id="VYXF01005110">
    <property type="protein sequence ID" value="NWS28883.1"/>
    <property type="molecule type" value="Genomic_DNA"/>
</dbReference>
<dbReference type="PANTHER" id="PTHR22146">
    <property type="entry name" value="CAT EYE SYNDROME CRITICAL REGION PROTEIN 6"/>
    <property type="match status" value="1"/>
</dbReference>
<dbReference type="PANTHER" id="PTHR22146:SF8">
    <property type="entry name" value="PROTEIN FAM166B"/>
    <property type="match status" value="1"/>
</dbReference>
<evidence type="ECO:0000256" key="2">
    <source>
        <dbReference type="ARBA" id="ARBA00022490"/>
    </source>
</evidence>
<proteinExistence type="inferred from homology"/>
<organism evidence="9 10">
    <name type="scientific">Polioptila caerulea</name>
    <name type="common">Blue-grey gnatcatcher</name>
    <dbReference type="NCBI Taxonomy" id="66707"/>
    <lineage>
        <taxon>Eukaryota</taxon>
        <taxon>Metazoa</taxon>
        <taxon>Chordata</taxon>
        <taxon>Craniata</taxon>
        <taxon>Vertebrata</taxon>
        <taxon>Euteleostomi</taxon>
        <taxon>Archelosauria</taxon>
        <taxon>Archosauria</taxon>
        <taxon>Dinosauria</taxon>
        <taxon>Saurischia</taxon>
        <taxon>Theropoda</taxon>
        <taxon>Coelurosauria</taxon>
        <taxon>Aves</taxon>
        <taxon>Neognathae</taxon>
        <taxon>Neoaves</taxon>
        <taxon>Telluraves</taxon>
        <taxon>Australaves</taxon>
        <taxon>Passeriformes</taxon>
        <taxon>Certhiidae</taxon>
        <taxon>Polioptilinae</taxon>
        <taxon>Polioptila</taxon>
    </lineage>
</organism>
<keyword evidence="10" id="KW-1185">Reference proteome</keyword>
<keyword evidence="2" id="KW-0963">Cytoplasm</keyword>
<comment type="caution">
    <text evidence="9">The sequence shown here is derived from an EMBL/GenBank/DDBJ whole genome shotgun (WGS) entry which is preliminary data.</text>
</comment>
<evidence type="ECO:0000256" key="3">
    <source>
        <dbReference type="ARBA" id="ARBA00023212"/>
    </source>
</evidence>
<feature type="domain" description="Ciliary microtubule inner protein 2A-C-like" evidence="8">
    <location>
        <begin position="2"/>
        <end position="27"/>
    </location>
</feature>
<evidence type="ECO:0000256" key="7">
    <source>
        <dbReference type="ARBA" id="ARBA00041163"/>
    </source>
</evidence>
<evidence type="ECO:0000256" key="5">
    <source>
        <dbReference type="ARBA" id="ARBA00035003"/>
    </source>
</evidence>
<reference evidence="9 10" key="1">
    <citation type="submission" date="2019-09" db="EMBL/GenBank/DDBJ databases">
        <title>Bird 10,000 Genomes (B10K) Project - Family phase.</title>
        <authorList>
            <person name="Zhang G."/>
        </authorList>
    </citation>
    <scope>NUCLEOTIDE SEQUENCE [LARGE SCALE GENOMIC DNA]</scope>
    <source>
        <strain evidence="9">B10K-DU-001-66</strain>
        <tissue evidence="9">Muscle</tissue>
    </source>
</reference>
<keyword evidence="4" id="KW-0966">Cell projection</keyword>
<protein>
    <recommendedName>
        <fullName evidence="7">Ciliary microtubule inner protein 2B</fullName>
    </recommendedName>
</protein>
<evidence type="ECO:0000256" key="4">
    <source>
        <dbReference type="ARBA" id="ARBA00023273"/>
    </source>
</evidence>
<feature type="non-terminal residue" evidence="9">
    <location>
        <position position="1"/>
    </location>
</feature>